<reference evidence="2 3" key="1">
    <citation type="journal article" date="2014" name="Genome Announc.">
        <title>Complete Genome Sequence of Hyphomicrobium nitrativorans Strain NL23, a Denitrifying Bacterium Isolated from Biofilm of a Methanol-Fed Denitrification System Treating Seawater at the Montreal Biodome.</title>
        <authorList>
            <person name="Martineau C."/>
            <person name="Villeneuve C."/>
            <person name="Mauffrey F."/>
            <person name="Villemur R."/>
        </authorList>
    </citation>
    <scope>NUCLEOTIDE SEQUENCE [LARGE SCALE GENOMIC DNA]</scope>
    <source>
        <strain evidence="2">NL23</strain>
    </source>
</reference>
<dbReference type="EMBL" id="CP006912">
    <property type="protein sequence ID" value="AHB49513.1"/>
    <property type="molecule type" value="Genomic_DNA"/>
</dbReference>
<keyword evidence="2" id="KW-0808">Transferase</keyword>
<keyword evidence="3" id="KW-1185">Reference proteome</keyword>
<dbReference type="PATRIC" id="fig|1029756.8.peg.3266"/>
<dbReference type="OrthoDB" id="7477016at2"/>
<dbReference type="Pfam" id="PF13467">
    <property type="entry name" value="RHH_4"/>
    <property type="match status" value="1"/>
</dbReference>
<evidence type="ECO:0000313" key="3">
    <source>
        <dbReference type="Proteomes" id="UP000018542"/>
    </source>
</evidence>
<dbReference type="Gene3D" id="1.10.3990.20">
    <property type="entry name" value="protein bp1543"/>
    <property type="match status" value="1"/>
</dbReference>
<dbReference type="HOGENOM" id="CLU_155738_3_2_5"/>
<evidence type="ECO:0000259" key="1">
    <source>
        <dbReference type="Pfam" id="PF13467"/>
    </source>
</evidence>
<dbReference type="AlphaFoldDB" id="V5SG48"/>
<name>V5SG48_9HYPH</name>
<dbReference type="KEGG" id="hni:W911_15675"/>
<protein>
    <submittedName>
        <fullName evidence="2">Arylsulfate sulfotransferase</fullName>
    </submittedName>
</protein>
<feature type="domain" description="Ribbon-helix-helix" evidence="1">
    <location>
        <begin position="7"/>
        <end position="69"/>
    </location>
</feature>
<dbReference type="STRING" id="1029756.W911_15675"/>
<gene>
    <name evidence="2" type="ORF">W911_15675</name>
</gene>
<dbReference type="InterPro" id="IPR027373">
    <property type="entry name" value="RHH_dom"/>
</dbReference>
<dbReference type="GO" id="GO:0016740">
    <property type="term" value="F:transferase activity"/>
    <property type="evidence" value="ECO:0007669"/>
    <property type="project" value="UniProtKB-KW"/>
</dbReference>
<sequence>MSGAARPVKRSFSIRGHRTSISLEAPFWDALKQAAAREGVSLASLIARIDEARGTAGLSSAVRVWILDDVRTVASVTQYDGGNRD</sequence>
<evidence type="ECO:0000313" key="2">
    <source>
        <dbReference type="EMBL" id="AHB49513.1"/>
    </source>
</evidence>
<dbReference type="Proteomes" id="UP000018542">
    <property type="component" value="Chromosome"/>
</dbReference>
<organism evidence="2 3">
    <name type="scientific">Hyphomicrobium nitrativorans NL23</name>
    <dbReference type="NCBI Taxonomy" id="1029756"/>
    <lineage>
        <taxon>Bacteria</taxon>
        <taxon>Pseudomonadati</taxon>
        <taxon>Pseudomonadota</taxon>
        <taxon>Alphaproteobacteria</taxon>
        <taxon>Hyphomicrobiales</taxon>
        <taxon>Hyphomicrobiaceae</taxon>
        <taxon>Hyphomicrobium</taxon>
    </lineage>
</organism>
<proteinExistence type="predicted"/>
<accession>V5SG48</accession>
<dbReference type="RefSeq" id="WP_023788437.1">
    <property type="nucleotide sequence ID" value="NC_022997.1"/>
</dbReference>
<dbReference type="InterPro" id="IPR038268">
    <property type="entry name" value="RHH_sf"/>
</dbReference>